<reference evidence="2 3" key="1">
    <citation type="submission" date="2016-07" db="EMBL/GenBank/DDBJ databases">
        <title>Pervasive Adenine N6-methylation of Active Genes in Fungi.</title>
        <authorList>
            <consortium name="DOE Joint Genome Institute"/>
            <person name="Mondo S.J."/>
            <person name="Dannebaum R.O."/>
            <person name="Kuo R.C."/>
            <person name="Labutti K."/>
            <person name="Haridas S."/>
            <person name="Kuo A."/>
            <person name="Salamov A."/>
            <person name="Ahrendt S.R."/>
            <person name="Lipzen A."/>
            <person name="Sullivan W."/>
            <person name="Andreopoulos W.B."/>
            <person name="Clum A."/>
            <person name="Lindquist E."/>
            <person name="Daum C."/>
            <person name="Ramamoorthy G.K."/>
            <person name="Gryganskyi A."/>
            <person name="Culley D."/>
            <person name="Magnuson J.K."/>
            <person name="James T.Y."/>
            <person name="O'Malley M.A."/>
            <person name="Stajich J.E."/>
            <person name="Spatafora J.W."/>
            <person name="Visel A."/>
            <person name="Grigoriev I.V."/>
        </authorList>
    </citation>
    <scope>NUCLEOTIDE SEQUENCE [LARGE SCALE GENOMIC DNA]</scope>
    <source>
        <strain evidence="2 3">NRRL 3116</strain>
    </source>
</reference>
<keyword evidence="1" id="KW-1133">Transmembrane helix</keyword>
<feature type="transmembrane region" description="Helical" evidence="1">
    <location>
        <begin position="79"/>
        <end position="103"/>
    </location>
</feature>
<proteinExistence type="predicted"/>
<name>A0A1Y2GF62_9FUNG</name>
<evidence type="ECO:0000256" key="1">
    <source>
        <dbReference type="SAM" id="Phobius"/>
    </source>
</evidence>
<sequence length="104" mass="12028">MVSASKQKHSVLEYLLNCRRLRANMLDKAQKASDPGRCNGSGKKCGKKYYSFIHAAIYNCKENRDWVMVVQSKRRHTGLGFYCFLFHSAVFSQARFYFFAGFIP</sequence>
<protein>
    <submittedName>
        <fullName evidence="2">Uncharacterized protein</fullName>
    </submittedName>
</protein>
<comment type="caution">
    <text evidence="2">The sequence shown here is derived from an EMBL/GenBank/DDBJ whole genome shotgun (WGS) entry which is preliminary data.</text>
</comment>
<evidence type="ECO:0000313" key="3">
    <source>
        <dbReference type="Proteomes" id="UP000193648"/>
    </source>
</evidence>
<keyword evidence="3" id="KW-1185">Reference proteome</keyword>
<evidence type="ECO:0000313" key="2">
    <source>
        <dbReference type="EMBL" id="ORZ09108.1"/>
    </source>
</evidence>
<dbReference type="GeneID" id="33568579"/>
<dbReference type="InParanoid" id="A0A1Y2GF62"/>
<keyword evidence="1" id="KW-0472">Membrane</keyword>
<organism evidence="2 3">
    <name type="scientific">Lobosporangium transversale</name>
    <dbReference type="NCBI Taxonomy" id="64571"/>
    <lineage>
        <taxon>Eukaryota</taxon>
        <taxon>Fungi</taxon>
        <taxon>Fungi incertae sedis</taxon>
        <taxon>Mucoromycota</taxon>
        <taxon>Mortierellomycotina</taxon>
        <taxon>Mortierellomycetes</taxon>
        <taxon>Mortierellales</taxon>
        <taxon>Mortierellaceae</taxon>
        <taxon>Lobosporangium</taxon>
    </lineage>
</organism>
<accession>A0A1Y2GF62</accession>
<dbReference type="Proteomes" id="UP000193648">
    <property type="component" value="Unassembled WGS sequence"/>
</dbReference>
<dbReference type="EMBL" id="MCFF01000035">
    <property type="protein sequence ID" value="ORZ09108.1"/>
    <property type="molecule type" value="Genomic_DNA"/>
</dbReference>
<gene>
    <name evidence="2" type="ORF">BCR41DRAFT_373021</name>
</gene>
<dbReference type="RefSeq" id="XP_021878735.1">
    <property type="nucleotide sequence ID" value="XM_022026736.1"/>
</dbReference>
<keyword evidence="1" id="KW-0812">Transmembrane</keyword>
<dbReference type="AlphaFoldDB" id="A0A1Y2GF62"/>